<sequence>MATPFKISVSDSEIAFLKQKLELTRLPDELDDAGWDCGAPLSDIKRLVARWKDGYDWRKHEKELNDEMPQFTRDIEIDGHGMLNIHYVHKKSEAKGAIPMLFVHGWPGSFIEVRKILPLLTAVEEGKPSFDVVALNLPGYGFSEGTKKKGFDLTKYAETGHKLMIALGYNEYVTQGGDWGYPITRTIAGLYGHNHVKAWHTNMPVASPPSGVDPSQYTDEEKATIEYNKWYNTKGNGYFIEHSTQPQTIGYSLNDSPVGLLAWIYEKLVTWTEAYPWEDDEVLTWISIYWFSRSGPAATARTYYEVARQEEAMAKAQTKSPKVTVPAGASFFPKDILIGPLSWFSAQYNVVFHSKHERGGHFAAHEVPELLVDDLRKMYGKNGPAYGVVPGKDGY</sequence>
<comment type="caution">
    <text evidence="5">The sequence shown here is derived from an EMBL/GenBank/DDBJ whole genome shotgun (WGS) entry which is preliminary data.</text>
</comment>
<evidence type="ECO:0000313" key="5">
    <source>
        <dbReference type="EMBL" id="KAL0058976.1"/>
    </source>
</evidence>
<reference evidence="5 6" key="1">
    <citation type="submission" date="2024-05" db="EMBL/GenBank/DDBJ databases">
        <title>A draft genome resource for the thread blight pathogen Marasmius tenuissimus strain MS-2.</title>
        <authorList>
            <person name="Yulfo-Soto G.E."/>
            <person name="Baruah I.K."/>
            <person name="Amoako-Attah I."/>
            <person name="Bukari Y."/>
            <person name="Meinhardt L.W."/>
            <person name="Bailey B.A."/>
            <person name="Cohen S.P."/>
        </authorList>
    </citation>
    <scope>NUCLEOTIDE SEQUENCE [LARGE SCALE GENOMIC DNA]</scope>
    <source>
        <strain evidence="5 6">MS-2</strain>
    </source>
</reference>
<gene>
    <name evidence="5" type="ORF">AAF712_014313</name>
</gene>
<keyword evidence="2" id="KW-0058">Aromatic hydrocarbons catabolism</keyword>
<dbReference type="InterPro" id="IPR000639">
    <property type="entry name" value="Epox_hydrolase-like"/>
</dbReference>
<keyword evidence="6" id="KW-1185">Reference proteome</keyword>
<protein>
    <recommendedName>
        <fullName evidence="4">Epoxide hydrolase N-terminal domain-containing protein</fullName>
    </recommendedName>
</protein>
<evidence type="ECO:0000256" key="2">
    <source>
        <dbReference type="ARBA" id="ARBA00022797"/>
    </source>
</evidence>
<dbReference type="PANTHER" id="PTHR21661:SF35">
    <property type="entry name" value="EPOXIDE HYDROLASE"/>
    <property type="match status" value="1"/>
</dbReference>
<comment type="similarity">
    <text evidence="1">Belongs to the peptidase S33 family.</text>
</comment>
<feature type="domain" description="Epoxide hydrolase N-terminal" evidence="4">
    <location>
        <begin position="3"/>
        <end position="113"/>
    </location>
</feature>
<evidence type="ECO:0000256" key="3">
    <source>
        <dbReference type="ARBA" id="ARBA00022801"/>
    </source>
</evidence>
<dbReference type="InterPro" id="IPR010497">
    <property type="entry name" value="Epoxide_hydro_N"/>
</dbReference>
<evidence type="ECO:0000256" key="1">
    <source>
        <dbReference type="ARBA" id="ARBA00010088"/>
    </source>
</evidence>
<dbReference type="InterPro" id="IPR016292">
    <property type="entry name" value="Epoxide_hydrolase"/>
</dbReference>
<name>A0ABR2ZBM2_9AGAR</name>
<dbReference type="SUPFAM" id="SSF53474">
    <property type="entry name" value="alpha/beta-Hydrolases"/>
    <property type="match status" value="1"/>
</dbReference>
<dbReference type="PIRSF" id="PIRSF001112">
    <property type="entry name" value="Epoxide_hydrolase"/>
    <property type="match status" value="1"/>
</dbReference>
<proteinExistence type="inferred from homology"/>
<keyword evidence="3" id="KW-0378">Hydrolase</keyword>
<dbReference type="PANTHER" id="PTHR21661">
    <property type="entry name" value="EPOXIDE HYDROLASE 1-RELATED"/>
    <property type="match status" value="1"/>
</dbReference>
<evidence type="ECO:0000313" key="6">
    <source>
        <dbReference type="Proteomes" id="UP001437256"/>
    </source>
</evidence>
<dbReference type="Proteomes" id="UP001437256">
    <property type="component" value="Unassembled WGS sequence"/>
</dbReference>
<evidence type="ECO:0000259" key="4">
    <source>
        <dbReference type="Pfam" id="PF06441"/>
    </source>
</evidence>
<accession>A0ABR2ZBM2</accession>
<dbReference type="EMBL" id="JBBXMP010000259">
    <property type="protein sequence ID" value="KAL0058976.1"/>
    <property type="molecule type" value="Genomic_DNA"/>
</dbReference>
<dbReference type="InterPro" id="IPR029058">
    <property type="entry name" value="AB_hydrolase_fold"/>
</dbReference>
<dbReference type="Pfam" id="PF06441">
    <property type="entry name" value="EHN"/>
    <property type="match status" value="1"/>
</dbReference>
<dbReference type="Gene3D" id="3.40.50.1820">
    <property type="entry name" value="alpha/beta hydrolase"/>
    <property type="match status" value="1"/>
</dbReference>
<organism evidence="5 6">
    <name type="scientific">Marasmius tenuissimus</name>
    <dbReference type="NCBI Taxonomy" id="585030"/>
    <lineage>
        <taxon>Eukaryota</taxon>
        <taxon>Fungi</taxon>
        <taxon>Dikarya</taxon>
        <taxon>Basidiomycota</taxon>
        <taxon>Agaricomycotina</taxon>
        <taxon>Agaricomycetes</taxon>
        <taxon>Agaricomycetidae</taxon>
        <taxon>Agaricales</taxon>
        <taxon>Marasmiineae</taxon>
        <taxon>Marasmiaceae</taxon>
        <taxon>Marasmius</taxon>
    </lineage>
</organism>
<dbReference type="PRINTS" id="PR00412">
    <property type="entry name" value="EPOXHYDRLASE"/>
</dbReference>